<feature type="region of interest" description="Disordered" evidence="1">
    <location>
        <begin position="1"/>
        <end position="45"/>
    </location>
</feature>
<feature type="transmembrane region" description="Helical" evidence="2">
    <location>
        <begin position="380"/>
        <end position="400"/>
    </location>
</feature>
<feature type="transmembrane region" description="Helical" evidence="2">
    <location>
        <begin position="240"/>
        <end position="261"/>
    </location>
</feature>
<feature type="region of interest" description="Disordered" evidence="1">
    <location>
        <begin position="423"/>
        <end position="530"/>
    </location>
</feature>
<sequence length="530" mass="51942">MVTGDGRPWPGDREGLPGQRLAQGAGATQPDPAPVHPDPTPAGAAVHPAAVDSVASGGAVASEAVADGGVTGAATGQRGAAHSAATSARAAGVTADARLGALRRLGLLTVAMALLTGLLVWLYGTSVTSLRPRNLPILTVGAQPAAGALADQISRVEPGALSVRTVGSVAAADRALRDREAYAAIVIGDGGLTLRVASAASPAVTEALTRGIRVFMPGLEIPVVDVVPTAPRDVGGGGLAAGYLPLVLVLAAAGVLLTRLVRSRAVRLAGIALFAVLAGFAGAVALRGALHVLPGSLLTTMAVVTLLALAVVAPVVGAGAVGGTAGLVGIALVMVVAAALSAAASAPEMLPRPWGDVGQFAPPGAGVTLLRSTDYFDGAAGGRPVVVLAVWLVLGLWLAFVGERGAQPAATAWLLSGGQRPIGGQRPLGGQRPTRAAHAAHTGRTARIARAGGAGTAPSGSRTRVGSPPPDGPQVPVEEAGDGTLGVPAADAGAGEAAGPGQATAVPGRRSTLERTVPLEPPPASGSTRR</sequence>
<feature type="transmembrane region" description="Helical" evidence="2">
    <location>
        <begin position="325"/>
        <end position="346"/>
    </location>
</feature>
<feature type="transmembrane region" description="Helical" evidence="2">
    <location>
        <begin position="268"/>
        <end position="290"/>
    </location>
</feature>
<feature type="compositionally biased region" description="Low complexity" evidence="1">
    <location>
        <begin position="434"/>
        <end position="451"/>
    </location>
</feature>
<feature type="transmembrane region" description="Helical" evidence="2">
    <location>
        <begin position="105"/>
        <end position="124"/>
    </location>
</feature>
<protein>
    <submittedName>
        <fullName evidence="3">ABC transporter permease</fullName>
    </submittedName>
</protein>
<dbReference type="EMBL" id="JALKFT010000016">
    <property type="protein sequence ID" value="MCK9877381.1"/>
    <property type="molecule type" value="Genomic_DNA"/>
</dbReference>
<feature type="compositionally biased region" description="Low complexity" evidence="1">
    <location>
        <begin position="489"/>
        <end position="505"/>
    </location>
</feature>
<keyword evidence="2" id="KW-0812">Transmembrane</keyword>
<dbReference type="Proteomes" id="UP001201873">
    <property type="component" value="Unassembled WGS sequence"/>
</dbReference>
<evidence type="ECO:0000313" key="3">
    <source>
        <dbReference type="EMBL" id="MCK9877381.1"/>
    </source>
</evidence>
<reference evidence="3 4" key="1">
    <citation type="submission" date="2022-04" db="EMBL/GenBank/DDBJ databases">
        <title>Genome diversity in the genus Frankia.</title>
        <authorList>
            <person name="Carlos-Shanley C."/>
            <person name="Hahn D."/>
        </authorList>
    </citation>
    <scope>NUCLEOTIDE SEQUENCE [LARGE SCALE GENOMIC DNA]</scope>
    <source>
        <strain evidence="3 4">Ag45/Mut15</strain>
    </source>
</reference>
<dbReference type="RefSeq" id="WP_248825634.1">
    <property type="nucleotide sequence ID" value="NZ_JALKFT010000016.1"/>
</dbReference>
<gene>
    <name evidence="3" type="ORF">MXD59_16665</name>
</gene>
<proteinExistence type="predicted"/>
<evidence type="ECO:0000313" key="4">
    <source>
        <dbReference type="Proteomes" id="UP001201873"/>
    </source>
</evidence>
<organism evidence="3 4">
    <name type="scientific">Frankia umida</name>
    <dbReference type="NCBI Taxonomy" id="573489"/>
    <lineage>
        <taxon>Bacteria</taxon>
        <taxon>Bacillati</taxon>
        <taxon>Actinomycetota</taxon>
        <taxon>Actinomycetes</taxon>
        <taxon>Frankiales</taxon>
        <taxon>Frankiaceae</taxon>
        <taxon>Frankia</taxon>
    </lineage>
</organism>
<keyword evidence="2" id="KW-1133">Transmembrane helix</keyword>
<comment type="caution">
    <text evidence="3">The sequence shown here is derived from an EMBL/GenBank/DDBJ whole genome shotgun (WGS) entry which is preliminary data.</text>
</comment>
<evidence type="ECO:0000256" key="2">
    <source>
        <dbReference type="SAM" id="Phobius"/>
    </source>
</evidence>
<accession>A0ABT0K0R9</accession>
<keyword evidence="4" id="KW-1185">Reference proteome</keyword>
<feature type="compositionally biased region" description="Pro residues" evidence="1">
    <location>
        <begin position="31"/>
        <end position="40"/>
    </location>
</feature>
<feature type="transmembrane region" description="Helical" evidence="2">
    <location>
        <begin position="296"/>
        <end position="318"/>
    </location>
</feature>
<evidence type="ECO:0000256" key="1">
    <source>
        <dbReference type="SAM" id="MobiDB-lite"/>
    </source>
</evidence>
<keyword evidence="2" id="KW-0472">Membrane</keyword>
<name>A0ABT0K0R9_9ACTN</name>